<keyword evidence="5 7" id="KW-0067">ATP-binding</keyword>
<evidence type="ECO:0000256" key="4">
    <source>
        <dbReference type="ARBA" id="ARBA00022741"/>
    </source>
</evidence>
<dbReference type="Pfam" id="PF00005">
    <property type="entry name" value="ABC_tran"/>
    <property type="match status" value="1"/>
</dbReference>
<dbReference type="InterPro" id="IPR003593">
    <property type="entry name" value="AAA+_ATPase"/>
</dbReference>
<geneLocation type="chloroplast" evidence="7"/>
<dbReference type="SUPFAM" id="SSF52540">
    <property type="entry name" value="P-loop containing nucleoside triphosphate hydrolases"/>
    <property type="match status" value="1"/>
</dbReference>
<dbReference type="GO" id="GO:0005524">
    <property type="term" value="F:ATP binding"/>
    <property type="evidence" value="ECO:0007669"/>
    <property type="project" value="UniProtKB-KW"/>
</dbReference>
<evidence type="ECO:0000313" key="7">
    <source>
        <dbReference type="EMBL" id="ARO90647.1"/>
    </source>
</evidence>
<dbReference type="InterPro" id="IPR050153">
    <property type="entry name" value="Metal_Ion_Import_ABC"/>
</dbReference>
<evidence type="ECO:0000256" key="5">
    <source>
        <dbReference type="ARBA" id="ARBA00022840"/>
    </source>
</evidence>
<keyword evidence="4" id="KW-0547">Nucleotide-binding</keyword>
<evidence type="ECO:0000256" key="3">
    <source>
        <dbReference type="ARBA" id="ARBA00022448"/>
    </source>
</evidence>
<dbReference type="InterPro" id="IPR003439">
    <property type="entry name" value="ABC_transporter-like_ATP-bd"/>
</dbReference>
<dbReference type="SMART" id="SM00382">
    <property type="entry name" value="AAA"/>
    <property type="match status" value="1"/>
</dbReference>
<dbReference type="PROSITE" id="PS50893">
    <property type="entry name" value="ABC_TRANSPORTER_2"/>
    <property type="match status" value="1"/>
</dbReference>
<dbReference type="GeneID" id="32891465"/>
<dbReference type="InterPro" id="IPR027417">
    <property type="entry name" value="P-loop_NTPase"/>
</dbReference>
<feature type="domain" description="ABC transporter" evidence="6">
    <location>
        <begin position="1"/>
        <end position="235"/>
    </location>
</feature>
<dbReference type="PANTHER" id="PTHR42734:SF5">
    <property type="entry name" value="IRON TRANSPORT SYSTEM ATP-BINDING PROTEIN HI_0361-RELATED"/>
    <property type="match status" value="1"/>
</dbReference>
<dbReference type="CDD" id="cd03235">
    <property type="entry name" value="ABC_Metallic_Cations"/>
    <property type="match status" value="1"/>
</dbReference>
<dbReference type="EMBL" id="KY709208">
    <property type="protein sequence ID" value="ARO90647.1"/>
    <property type="molecule type" value="Genomic_DNA"/>
</dbReference>
<dbReference type="GO" id="GO:0016887">
    <property type="term" value="F:ATP hydrolysis activity"/>
    <property type="evidence" value="ECO:0007669"/>
    <property type="project" value="InterPro"/>
</dbReference>
<dbReference type="FunFam" id="3.40.50.300:FF:000134">
    <property type="entry name" value="Iron-enterobactin ABC transporter ATP-binding protein"/>
    <property type="match status" value="1"/>
</dbReference>
<keyword evidence="7" id="KW-0150">Chloroplast</keyword>
<organism evidence="7">
    <name type="scientific">Boldia erythrosiphon</name>
    <dbReference type="NCBI Taxonomy" id="74908"/>
    <lineage>
        <taxon>Eukaryota</taxon>
        <taxon>Rhodophyta</taxon>
        <taxon>Compsopogonophyceae</taxon>
        <taxon>Compsopogonales</taxon>
        <taxon>Boldiaceae</taxon>
        <taxon>Boldia</taxon>
    </lineage>
</organism>
<dbReference type="AlphaFoldDB" id="A0A1Y9TLX7"/>
<proteinExistence type="inferred from homology"/>
<dbReference type="PANTHER" id="PTHR42734">
    <property type="entry name" value="METAL TRANSPORT SYSTEM ATP-BINDING PROTEIN TM_0124-RELATED"/>
    <property type="match status" value="1"/>
</dbReference>
<keyword evidence="7" id="KW-0934">Plastid</keyword>
<comment type="similarity">
    <text evidence="1">Belongs to the ABC transporter superfamily.</text>
</comment>
<name>A0A1Y9TLX7_9RHOD</name>
<evidence type="ECO:0000256" key="1">
    <source>
        <dbReference type="ARBA" id="ARBA00005417"/>
    </source>
</evidence>
<evidence type="ECO:0000256" key="2">
    <source>
        <dbReference type="ARBA" id="ARBA00014334"/>
    </source>
</evidence>
<sequence>MKTNYIYKKQFSVCNLSVLYKNKIILDNISFSVECGEMIGIIGPNGAGKSSLIKAILGIIPIKNGTIRYGKKLLKDQREKIAYIPQRSYIDWDYPVTVWDVVMMGQISGTRYFSEFSSNSYNLAKSSLKKLGMYNYKTHSIRELSGGQQQRVFLARALAQQAEILCLDEPLSGVDYKTQKIIFQLLKELCIDKKIILVVHHDLGDMVKYFNKLILLNKTIIAKGPSNEVLQNQFLDHTYGE</sequence>
<protein>
    <recommendedName>
        <fullName evidence="2">Probable ATP-dependent transporter ycf16</fullName>
    </recommendedName>
</protein>
<dbReference type="InterPro" id="IPR017871">
    <property type="entry name" value="ABC_transporter-like_CS"/>
</dbReference>
<reference evidence="7" key="1">
    <citation type="submission" date="2017-03" db="EMBL/GenBank/DDBJ databases">
        <title>The new red algal subphylum Proteorhodophytina comprises the largest and most divergent plastid genomes known.</title>
        <authorList>
            <person name="Munoz-Gomez S.A."/>
            <person name="Mejia-Franco F.G."/>
            <person name="Durnin K."/>
            <person name="Morgan C."/>
            <person name="Grisdale C.J."/>
            <person name="Archibald J.M."/>
            <person name="Slamovits C.H."/>
        </authorList>
    </citation>
    <scope>NUCLEOTIDE SEQUENCE</scope>
    <source>
        <strain evidence="7">UTEX LB2858</strain>
    </source>
</reference>
<dbReference type="RefSeq" id="YP_009369959.1">
    <property type="nucleotide sequence ID" value="NC_034776.1"/>
</dbReference>
<evidence type="ECO:0000259" key="6">
    <source>
        <dbReference type="PROSITE" id="PS50893"/>
    </source>
</evidence>
<keyword evidence="3" id="KW-0813">Transport</keyword>
<gene>
    <name evidence="7" type="primary">mntA</name>
</gene>
<dbReference type="Gene3D" id="3.40.50.300">
    <property type="entry name" value="P-loop containing nucleotide triphosphate hydrolases"/>
    <property type="match status" value="1"/>
</dbReference>
<dbReference type="PROSITE" id="PS00211">
    <property type="entry name" value="ABC_TRANSPORTER_1"/>
    <property type="match status" value="1"/>
</dbReference>
<accession>A0A1Y9TLX7</accession>